<evidence type="ECO:0000313" key="4">
    <source>
        <dbReference type="Proteomes" id="UP000653411"/>
    </source>
</evidence>
<sequence length="237" mass="24435">MGTATITEWDLVKHTQVDPGVHLVVDFDPKSLRLTYSPTGVTGADAATRSGALSKFASQQTGQSTTLSVELLFDTSAENTTVQAKTEQIVRFTKPDTSNPSAPARRGMRFAWGSFLFEGVVQSLGQTIDFFSDTGVPLRATVEMTLTEVRPPDQSAAPPPSAPPVSFGAGAGAGAAAPAAPVGTTPLTLSQSGDTVQSIAARSGAGVSWKTIAAANGIDNPRLLPPGTVLDPSARLS</sequence>
<dbReference type="PROSITE" id="PS51782">
    <property type="entry name" value="LYSM"/>
    <property type="match status" value="1"/>
</dbReference>
<reference evidence="3" key="2">
    <citation type="submission" date="2020-09" db="EMBL/GenBank/DDBJ databases">
        <authorList>
            <person name="Sun Q."/>
            <person name="Zhou Y."/>
        </authorList>
    </citation>
    <scope>NUCLEOTIDE SEQUENCE</scope>
    <source>
        <strain evidence="3">CGMCC 4.7110</strain>
    </source>
</reference>
<gene>
    <name evidence="3" type="ORF">GCM10011578_016190</name>
</gene>
<feature type="region of interest" description="Disordered" evidence="1">
    <location>
        <begin position="150"/>
        <end position="180"/>
    </location>
</feature>
<accession>A0A917UHW0</accession>
<dbReference type="RefSeq" id="WP_189261903.1">
    <property type="nucleotide sequence ID" value="NZ_BMML01000003.1"/>
</dbReference>
<comment type="caution">
    <text evidence="3">The sequence shown here is derived from an EMBL/GenBank/DDBJ whole genome shotgun (WGS) entry which is preliminary data.</text>
</comment>
<feature type="domain" description="LysM" evidence="2">
    <location>
        <begin position="186"/>
        <end position="232"/>
    </location>
</feature>
<dbReference type="Pfam" id="PF19266">
    <property type="entry name" value="CIS_tube"/>
    <property type="match status" value="1"/>
</dbReference>
<dbReference type="Gene3D" id="3.10.350.10">
    <property type="entry name" value="LysM domain"/>
    <property type="match status" value="1"/>
</dbReference>
<dbReference type="InterPro" id="IPR045361">
    <property type="entry name" value="CIS_tube_prot_N"/>
</dbReference>
<dbReference type="Proteomes" id="UP000653411">
    <property type="component" value="Unassembled WGS sequence"/>
</dbReference>
<protein>
    <submittedName>
        <fullName evidence="3">Peptidase M23</fullName>
    </submittedName>
</protein>
<dbReference type="Pfam" id="PF01476">
    <property type="entry name" value="LysM"/>
    <property type="match status" value="1"/>
</dbReference>
<dbReference type="CDD" id="cd00118">
    <property type="entry name" value="LysM"/>
    <property type="match status" value="1"/>
</dbReference>
<feature type="compositionally biased region" description="Low complexity" evidence="1">
    <location>
        <begin position="164"/>
        <end position="180"/>
    </location>
</feature>
<dbReference type="EMBL" id="BMML01000003">
    <property type="protein sequence ID" value="GGM96351.1"/>
    <property type="molecule type" value="Genomic_DNA"/>
</dbReference>
<feature type="region of interest" description="Disordered" evidence="1">
    <location>
        <begin position="217"/>
        <end position="237"/>
    </location>
</feature>
<reference evidence="3" key="1">
    <citation type="journal article" date="2014" name="Int. J. Syst. Evol. Microbiol.">
        <title>Complete genome sequence of Corynebacterium casei LMG S-19264T (=DSM 44701T), isolated from a smear-ripened cheese.</title>
        <authorList>
            <consortium name="US DOE Joint Genome Institute (JGI-PGF)"/>
            <person name="Walter F."/>
            <person name="Albersmeier A."/>
            <person name="Kalinowski J."/>
            <person name="Ruckert C."/>
        </authorList>
    </citation>
    <scope>NUCLEOTIDE SEQUENCE</scope>
    <source>
        <strain evidence="3">CGMCC 4.7110</strain>
    </source>
</reference>
<dbReference type="InterPro" id="IPR036779">
    <property type="entry name" value="LysM_dom_sf"/>
</dbReference>
<evidence type="ECO:0000259" key="2">
    <source>
        <dbReference type="PROSITE" id="PS51782"/>
    </source>
</evidence>
<keyword evidence="4" id="KW-1185">Reference proteome</keyword>
<evidence type="ECO:0000256" key="1">
    <source>
        <dbReference type="SAM" id="MobiDB-lite"/>
    </source>
</evidence>
<name>A0A917UHW0_9ACTN</name>
<organism evidence="3 4">
    <name type="scientific">Streptomyces fuscichromogenes</name>
    <dbReference type="NCBI Taxonomy" id="1324013"/>
    <lineage>
        <taxon>Bacteria</taxon>
        <taxon>Bacillati</taxon>
        <taxon>Actinomycetota</taxon>
        <taxon>Actinomycetes</taxon>
        <taxon>Kitasatosporales</taxon>
        <taxon>Streptomycetaceae</taxon>
        <taxon>Streptomyces</taxon>
    </lineage>
</organism>
<dbReference type="AlphaFoldDB" id="A0A917UHW0"/>
<evidence type="ECO:0000313" key="3">
    <source>
        <dbReference type="EMBL" id="GGM96351.1"/>
    </source>
</evidence>
<dbReference type="InterPro" id="IPR018392">
    <property type="entry name" value="LysM"/>
</dbReference>
<proteinExistence type="predicted"/>